<dbReference type="EMBL" id="BMHT01000001">
    <property type="protein sequence ID" value="GGE94091.1"/>
    <property type="molecule type" value="Genomic_DNA"/>
</dbReference>
<sequence>MSRKYKFRSQDDLYFISTATINWIDVFTRSLYKDIVVESLRFCQREKDLDIYAWCLMTNHLHMIIGTRGRKMEHTLRDMKQFTAKRILEALAEHPEESRHDWMLWMMERAGRRMPGNDIYQFWQHDNHPIAVFTPTVLLQKLHYIHQNPVVAGFVERPEDWLYSSAKNYYSSDLPLLDVLLIE</sequence>
<accession>A0ABQ1TIE2</accession>
<dbReference type="SUPFAM" id="SSF143422">
    <property type="entry name" value="Transposase IS200-like"/>
    <property type="match status" value="1"/>
</dbReference>
<dbReference type="NCBIfam" id="NF047646">
    <property type="entry name" value="REP_Tyr_transpos"/>
    <property type="match status" value="1"/>
</dbReference>
<dbReference type="InterPro" id="IPR052715">
    <property type="entry name" value="RAYT_transposase"/>
</dbReference>
<dbReference type="SMART" id="SM01321">
    <property type="entry name" value="Y1_Tnp"/>
    <property type="match status" value="1"/>
</dbReference>
<keyword evidence="3" id="KW-1185">Reference proteome</keyword>
<gene>
    <name evidence="2" type="ORF">GCM10011383_01000</name>
</gene>
<comment type="caution">
    <text evidence="2">The sequence shown here is derived from an EMBL/GenBank/DDBJ whole genome shotgun (WGS) entry which is preliminary data.</text>
</comment>
<protein>
    <submittedName>
        <fullName evidence="2">Transposase</fullName>
    </submittedName>
</protein>
<organism evidence="2 3">
    <name type="scientific">Hymenobacter cavernae</name>
    <dbReference type="NCBI Taxonomy" id="2044852"/>
    <lineage>
        <taxon>Bacteria</taxon>
        <taxon>Pseudomonadati</taxon>
        <taxon>Bacteroidota</taxon>
        <taxon>Cytophagia</taxon>
        <taxon>Cytophagales</taxon>
        <taxon>Hymenobacteraceae</taxon>
        <taxon>Hymenobacter</taxon>
    </lineage>
</organism>
<dbReference type="PANTHER" id="PTHR36966">
    <property type="entry name" value="REP-ASSOCIATED TYROSINE TRANSPOSASE"/>
    <property type="match status" value="1"/>
</dbReference>
<dbReference type="InterPro" id="IPR036515">
    <property type="entry name" value="Transposase_17_sf"/>
</dbReference>
<dbReference type="RefSeq" id="WP_188809922.1">
    <property type="nucleotide sequence ID" value="NZ_BMHT01000001.1"/>
</dbReference>
<feature type="domain" description="Transposase IS200-like" evidence="1">
    <location>
        <begin position="9"/>
        <end position="148"/>
    </location>
</feature>
<dbReference type="Proteomes" id="UP000632273">
    <property type="component" value="Unassembled WGS sequence"/>
</dbReference>
<dbReference type="InterPro" id="IPR002686">
    <property type="entry name" value="Transposase_17"/>
</dbReference>
<name>A0ABQ1TIE2_9BACT</name>
<dbReference type="Gene3D" id="3.30.70.1290">
    <property type="entry name" value="Transposase IS200-like"/>
    <property type="match status" value="1"/>
</dbReference>
<dbReference type="Pfam" id="PF01797">
    <property type="entry name" value="Y1_Tnp"/>
    <property type="match status" value="1"/>
</dbReference>
<evidence type="ECO:0000313" key="2">
    <source>
        <dbReference type="EMBL" id="GGE94091.1"/>
    </source>
</evidence>
<proteinExistence type="predicted"/>
<evidence type="ECO:0000259" key="1">
    <source>
        <dbReference type="SMART" id="SM01321"/>
    </source>
</evidence>
<evidence type="ECO:0000313" key="3">
    <source>
        <dbReference type="Proteomes" id="UP000632273"/>
    </source>
</evidence>
<dbReference type="PANTHER" id="PTHR36966:SF1">
    <property type="entry name" value="REP-ASSOCIATED TYROSINE TRANSPOSASE"/>
    <property type="match status" value="1"/>
</dbReference>
<reference evidence="3" key="1">
    <citation type="journal article" date="2019" name="Int. J. Syst. Evol. Microbiol.">
        <title>The Global Catalogue of Microorganisms (GCM) 10K type strain sequencing project: providing services to taxonomists for standard genome sequencing and annotation.</title>
        <authorList>
            <consortium name="The Broad Institute Genomics Platform"/>
            <consortium name="The Broad Institute Genome Sequencing Center for Infectious Disease"/>
            <person name="Wu L."/>
            <person name="Ma J."/>
        </authorList>
    </citation>
    <scope>NUCLEOTIDE SEQUENCE [LARGE SCALE GENOMIC DNA]</scope>
    <source>
        <strain evidence="3">CGMCC 1.15197</strain>
    </source>
</reference>